<accession>A0AAD5VDK2</accession>
<protein>
    <submittedName>
        <fullName evidence="1">Uncharacterized protein</fullName>
    </submittedName>
</protein>
<evidence type="ECO:0000313" key="2">
    <source>
        <dbReference type="Proteomes" id="UP001213000"/>
    </source>
</evidence>
<keyword evidence="2" id="KW-1185">Reference proteome</keyword>
<proteinExistence type="predicted"/>
<dbReference type="EMBL" id="JANIEX010002185">
    <property type="protein sequence ID" value="KAJ3551577.1"/>
    <property type="molecule type" value="Genomic_DNA"/>
</dbReference>
<reference evidence="1" key="1">
    <citation type="submission" date="2022-07" db="EMBL/GenBank/DDBJ databases">
        <title>Genome Sequence of Leucocoprinus birnbaumii.</title>
        <authorList>
            <person name="Buettner E."/>
        </authorList>
    </citation>
    <scope>NUCLEOTIDE SEQUENCE</scope>
    <source>
        <strain evidence="1">VT141</strain>
    </source>
</reference>
<organism evidence="1 2">
    <name type="scientific">Leucocoprinus birnbaumii</name>
    <dbReference type="NCBI Taxonomy" id="56174"/>
    <lineage>
        <taxon>Eukaryota</taxon>
        <taxon>Fungi</taxon>
        <taxon>Dikarya</taxon>
        <taxon>Basidiomycota</taxon>
        <taxon>Agaricomycotina</taxon>
        <taxon>Agaricomycetes</taxon>
        <taxon>Agaricomycetidae</taxon>
        <taxon>Agaricales</taxon>
        <taxon>Agaricineae</taxon>
        <taxon>Agaricaceae</taxon>
        <taxon>Leucocoprinus</taxon>
    </lineage>
</organism>
<comment type="caution">
    <text evidence="1">The sequence shown here is derived from an EMBL/GenBank/DDBJ whole genome shotgun (WGS) entry which is preliminary data.</text>
</comment>
<dbReference type="AlphaFoldDB" id="A0AAD5VDK2"/>
<dbReference type="Proteomes" id="UP001213000">
    <property type="component" value="Unassembled WGS sequence"/>
</dbReference>
<evidence type="ECO:0000313" key="1">
    <source>
        <dbReference type="EMBL" id="KAJ3551577.1"/>
    </source>
</evidence>
<name>A0AAD5VDK2_9AGAR</name>
<gene>
    <name evidence="1" type="ORF">NP233_g13058</name>
</gene>
<sequence length="98" mass="10321">MGEPLRSRLAVVVAVVMVVDEELEPGVEGGVPDLDGPGVGRPRVEVEPVEFIELVLPSTPAPALPAPLSFAPASTVELLAAVDSSFFEKAPQKRNLHL</sequence>